<protein>
    <recommendedName>
        <fullName evidence="12">DNA 3'-5' helicase</fullName>
        <ecNumber evidence="12">5.6.2.4</ecNumber>
    </recommendedName>
</protein>
<comment type="catalytic activity">
    <reaction evidence="13">
        <text>ATP + H2O = ADP + phosphate + H(+)</text>
        <dbReference type="Rhea" id="RHEA:13065"/>
        <dbReference type="ChEBI" id="CHEBI:15377"/>
        <dbReference type="ChEBI" id="CHEBI:15378"/>
        <dbReference type="ChEBI" id="CHEBI:30616"/>
        <dbReference type="ChEBI" id="CHEBI:43474"/>
        <dbReference type="ChEBI" id="CHEBI:456216"/>
        <dbReference type="EC" id="5.6.2.4"/>
    </reaction>
</comment>
<name>A0A928HEQ1_9BACT</name>
<dbReference type="GO" id="GO:0009338">
    <property type="term" value="C:exodeoxyribonuclease V complex"/>
    <property type="evidence" value="ECO:0007669"/>
    <property type="project" value="TreeGrafter"/>
</dbReference>
<evidence type="ECO:0000259" key="16">
    <source>
        <dbReference type="PROSITE" id="PS51198"/>
    </source>
</evidence>
<feature type="domain" description="UvrD-like helicase C-terminal" evidence="17">
    <location>
        <begin position="485"/>
        <end position="777"/>
    </location>
</feature>
<keyword evidence="4 14" id="KW-0378">Hydrolase</keyword>
<evidence type="ECO:0000256" key="6">
    <source>
        <dbReference type="ARBA" id="ARBA00022839"/>
    </source>
</evidence>
<evidence type="ECO:0000256" key="10">
    <source>
        <dbReference type="ARBA" id="ARBA00023235"/>
    </source>
</evidence>
<keyword evidence="5 14" id="KW-0347">Helicase</keyword>
<evidence type="ECO:0000256" key="13">
    <source>
        <dbReference type="ARBA" id="ARBA00048988"/>
    </source>
</evidence>
<reference evidence="18" key="1">
    <citation type="submission" date="2019-04" db="EMBL/GenBank/DDBJ databases">
        <title>Evolution of Biomass-Degrading Anaerobic Consortia Revealed by Metagenomics.</title>
        <authorList>
            <person name="Peng X."/>
        </authorList>
    </citation>
    <scope>NUCLEOTIDE SEQUENCE</scope>
    <source>
        <strain evidence="18">SIG66</strain>
    </source>
</reference>
<feature type="binding site" evidence="14">
    <location>
        <begin position="22"/>
        <end position="29"/>
    </location>
    <ligand>
        <name>ATP</name>
        <dbReference type="ChEBI" id="CHEBI:30616"/>
    </ligand>
</feature>
<gene>
    <name evidence="18" type="ORF">E7027_02120</name>
</gene>
<dbReference type="EMBL" id="SUVG01000002">
    <property type="protein sequence ID" value="MBE6420928.1"/>
    <property type="molecule type" value="Genomic_DNA"/>
</dbReference>
<proteinExistence type="predicted"/>
<dbReference type="GO" id="GO:0003677">
    <property type="term" value="F:DNA binding"/>
    <property type="evidence" value="ECO:0007669"/>
    <property type="project" value="UniProtKB-KW"/>
</dbReference>
<dbReference type="Pfam" id="PF12705">
    <property type="entry name" value="PDDEXK_1"/>
    <property type="match status" value="1"/>
</dbReference>
<keyword evidence="8" id="KW-0238">DNA-binding</keyword>
<comment type="caution">
    <text evidence="18">The sequence shown here is derived from an EMBL/GenBank/DDBJ whole genome shotgun (WGS) entry which is preliminary data.</text>
</comment>
<evidence type="ECO:0000256" key="15">
    <source>
        <dbReference type="SAM" id="MobiDB-lite"/>
    </source>
</evidence>
<dbReference type="GO" id="GO:0000725">
    <property type="term" value="P:recombinational repair"/>
    <property type="evidence" value="ECO:0007669"/>
    <property type="project" value="TreeGrafter"/>
</dbReference>
<dbReference type="SUPFAM" id="SSF52980">
    <property type="entry name" value="Restriction endonuclease-like"/>
    <property type="match status" value="1"/>
</dbReference>
<evidence type="ECO:0000313" key="19">
    <source>
        <dbReference type="Proteomes" id="UP000725649"/>
    </source>
</evidence>
<dbReference type="InterPro" id="IPR014016">
    <property type="entry name" value="UvrD-like_ATP-bd"/>
</dbReference>
<dbReference type="InterPro" id="IPR027417">
    <property type="entry name" value="P-loop_NTPase"/>
</dbReference>
<dbReference type="PANTHER" id="PTHR11070:SF23">
    <property type="entry name" value="RECBCD ENZYME SUBUNIT RECB"/>
    <property type="match status" value="1"/>
</dbReference>
<sequence>MEMKENRLEVQTELNINMVVEAGAGTGKTTLLIDRLCLAVLVHAVAVEKLVALTFTEKAAAEIKTRFIFKLQKLVETIKLQRSARQKQEADEPLTQEETKAVKESDKTLDLLRAHFMDDAPEVAREPLEKRQEKLEDLWISRAETALARLDRSSIGTIHGFCADILKAFPLEAGLTPNAEIDSGQKSERLFDAYWNTFLDKELGENAPRPDKWKILLPEVSLTDLKKFARQLCSGKIDHYDYWAHAEEVAAVCEAKAARAVEWSTAYLPEGKEKRRSEKSLIWAGKSLLRTVKFLRERVILPPVEDAKPSFPDSPVAGWDKEAHEEAKALVAFAEKITPENQQLFLTAWELVKDLAATVRAEFAKEGILSFDDLIVKTRNLLQRDFYVRRQLKEKFDVLFVDEFQDTDPVQGELLLFLAEEKSSAAAYWPEVKLAPGKLIVVGDPKQSIYRFRGADITAYELFTDLILQQGGKKCFLQCNFRSVPDIVSTANSVCSKAMVQEPTFQPAYVPIFPTKPAGKSAVEWVFVALPEKERGSEKDKVDLFRYNQGEQIAQWIKAHVGHMKLADGSPLSYRDITILSRATTTSGPYTDALRRHGIPFNVEADKDFYRKQEIHDFLSLLRVVCDPDDSVALTGVLRSPFGGFTDEEIYQIANRGELNLSVTPQDPRLAEFYVTLRHLIDLLGRVSLQEFLVQVLTTVFLPESCAAAYDGEQTLANLNRLVLLAEGFCGESAAGLGQFLAKVEDLMKNHPEMLGAPTSDDALDAVSVMTVHKSKGLQFPVVILADLSKKDSGNSAKDDHIFSWQYNMHGLRVGKIADANLLFLEEEQKKHSRCEEIRVLYVGLTRAKEHMVLVADNRKNTSQLAQAFRRCGLFPSGDSEQKELKQLELTVPVSLMPYQETDEFIFRTSSQEREVPFEHDVPAWKTAFSARKAKYEQMAGEKNLAPSELAGLALLSEEQRIGAEVGTVCHRALELLVSRKETDAATAVKQAAASTAFAQHEEAAAGIIVPFSKSPLFKQISSCEVLACEMPFSFAQEGIVTSGVIDLLLKKADGTVWALDYKTDRVHPGGEGKILEKYRPQLAVYSQAVQKLFPKQKVICSVVLLRTFAALDL</sequence>
<dbReference type="Proteomes" id="UP000725649">
    <property type="component" value="Unassembled WGS sequence"/>
</dbReference>
<dbReference type="GO" id="GO:0005524">
    <property type="term" value="F:ATP binding"/>
    <property type="evidence" value="ECO:0007669"/>
    <property type="project" value="UniProtKB-UniRule"/>
</dbReference>
<keyword evidence="2 14" id="KW-0547">Nucleotide-binding</keyword>
<dbReference type="GO" id="GO:0004527">
    <property type="term" value="F:exonuclease activity"/>
    <property type="evidence" value="ECO:0007669"/>
    <property type="project" value="UniProtKB-KW"/>
</dbReference>
<dbReference type="InterPro" id="IPR038726">
    <property type="entry name" value="PDDEXK_AddAB-type"/>
</dbReference>
<keyword evidence="10" id="KW-0413">Isomerase</keyword>
<dbReference type="InterPro" id="IPR000212">
    <property type="entry name" value="DNA_helicase_UvrD/REP"/>
</dbReference>
<evidence type="ECO:0000256" key="7">
    <source>
        <dbReference type="ARBA" id="ARBA00022840"/>
    </source>
</evidence>
<dbReference type="PROSITE" id="PS51217">
    <property type="entry name" value="UVRD_HELICASE_CTER"/>
    <property type="match status" value="1"/>
</dbReference>
<comment type="catalytic activity">
    <reaction evidence="11">
        <text>Couples ATP hydrolysis with the unwinding of duplex DNA by translocating in the 3'-5' direction.</text>
        <dbReference type="EC" id="5.6.2.4"/>
    </reaction>
</comment>
<dbReference type="PROSITE" id="PS51198">
    <property type="entry name" value="UVRD_HELICASE_ATP_BIND"/>
    <property type="match status" value="1"/>
</dbReference>
<evidence type="ECO:0000256" key="14">
    <source>
        <dbReference type="PROSITE-ProRule" id="PRU00560"/>
    </source>
</evidence>
<dbReference type="Pfam" id="PF13361">
    <property type="entry name" value="UvrD_C"/>
    <property type="match status" value="2"/>
</dbReference>
<dbReference type="InterPro" id="IPR011335">
    <property type="entry name" value="Restrct_endonuc-II-like"/>
</dbReference>
<dbReference type="GO" id="GO:0043138">
    <property type="term" value="F:3'-5' DNA helicase activity"/>
    <property type="evidence" value="ECO:0007669"/>
    <property type="project" value="UniProtKB-EC"/>
</dbReference>
<evidence type="ECO:0000256" key="5">
    <source>
        <dbReference type="ARBA" id="ARBA00022806"/>
    </source>
</evidence>
<dbReference type="Pfam" id="PF00580">
    <property type="entry name" value="UvrD-helicase"/>
    <property type="match status" value="1"/>
</dbReference>
<evidence type="ECO:0000256" key="1">
    <source>
        <dbReference type="ARBA" id="ARBA00022722"/>
    </source>
</evidence>
<evidence type="ECO:0000256" key="4">
    <source>
        <dbReference type="ARBA" id="ARBA00022801"/>
    </source>
</evidence>
<dbReference type="PANTHER" id="PTHR11070">
    <property type="entry name" value="UVRD / RECB / PCRA DNA HELICASE FAMILY MEMBER"/>
    <property type="match status" value="1"/>
</dbReference>
<evidence type="ECO:0000256" key="2">
    <source>
        <dbReference type="ARBA" id="ARBA00022741"/>
    </source>
</evidence>
<keyword evidence="6" id="KW-0269">Exonuclease</keyword>
<evidence type="ECO:0000256" key="11">
    <source>
        <dbReference type="ARBA" id="ARBA00034617"/>
    </source>
</evidence>
<dbReference type="Gene3D" id="3.40.50.300">
    <property type="entry name" value="P-loop containing nucleotide triphosphate hydrolases"/>
    <property type="match status" value="4"/>
</dbReference>
<keyword evidence="7 14" id="KW-0067">ATP-binding</keyword>
<keyword evidence="1" id="KW-0540">Nuclease</keyword>
<dbReference type="SUPFAM" id="SSF52540">
    <property type="entry name" value="P-loop containing nucleoside triphosphate hydrolases"/>
    <property type="match status" value="1"/>
</dbReference>
<dbReference type="InterPro" id="IPR014017">
    <property type="entry name" value="DNA_helicase_UvrD-like_C"/>
</dbReference>
<evidence type="ECO:0000256" key="9">
    <source>
        <dbReference type="ARBA" id="ARBA00023204"/>
    </source>
</evidence>
<organism evidence="18 19">
    <name type="scientific">Candidatus Avelusimicrobium gallicola</name>
    <dbReference type="NCBI Taxonomy" id="2562704"/>
    <lineage>
        <taxon>Bacteria</taxon>
        <taxon>Pseudomonadati</taxon>
        <taxon>Elusimicrobiota</taxon>
        <taxon>Elusimicrobia</taxon>
        <taxon>Elusimicrobiales</taxon>
        <taxon>Elusimicrobiaceae</taxon>
        <taxon>Candidatus Avelusimicrobium</taxon>
    </lineage>
</organism>
<feature type="domain" description="UvrD-like helicase ATP-binding" evidence="16">
    <location>
        <begin position="1"/>
        <end position="484"/>
    </location>
</feature>
<keyword evidence="9" id="KW-0234">DNA repair</keyword>
<dbReference type="GO" id="GO:0005829">
    <property type="term" value="C:cytosol"/>
    <property type="evidence" value="ECO:0007669"/>
    <property type="project" value="TreeGrafter"/>
</dbReference>
<dbReference type="AlphaFoldDB" id="A0A928HEQ1"/>
<accession>A0A928HEQ1</accession>
<evidence type="ECO:0000256" key="3">
    <source>
        <dbReference type="ARBA" id="ARBA00022763"/>
    </source>
</evidence>
<dbReference type="InterPro" id="IPR011604">
    <property type="entry name" value="PDDEXK-like_dom_sf"/>
</dbReference>
<evidence type="ECO:0000259" key="17">
    <source>
        <dbReference type="PROSITE" id="PS51217"/>
    </source>
</evidence>
<feature type="region of interest" description="Disordered" evidence="15">
    <location>
        <begin position="85"/>
        <end position="105"/>
    </location>
</feature>
<dbReference type="EC" id="5.6.2.4" evidence="12"/>
<evidence type="ECO:0000256" key="12">
    <source>
        <dbReference type="ARBA" id="ARBA00034808"/>
    </source>
</evidence>
<dbReference type="Gene3D" id="1.10.486.10">
    <property type="entry name" value="PCRA, domain 4"/>
    <property type="match status" value="1"/>
</dbReference>
<dbReference type="Gene3D" id="3.90.320.10">
    <property type="match status" value="1"/>
</dbReference>
<evidence type="ECO:0000256" key="8">
    <source>
        <dbReference type="ARBA" id="ARBA00023125"/>
    </source>
</evidence>
<evidence type="ECO:0000313" key="18">
    <source>
        <dbReference type="EMBL" id="MBE6420928.1"/>
    </source>
</evidence>
<keyword evidence="3" id="KW-0227">DNA damage</keyword>